<dbReference type="Proteomes" id="UP001239909">
    <property type="component" value="Unassembled WGS sequence"/>
</dbReference>
<comment type="cofactor">
    <cofactor evidence="6">
        <name>Zn(2+)</name>
        <dbReference type="ChEBI" id="CHEBI:29105"/>
    </cofactor>
    <text evidence="6">Binds 1 zinc ion per subunit.</text>
</comment>
<name>A0ABQ6LK32_9RHOB</name>
<evidence type="ECO:0000256" key="4">
    <source>
        <dbReference type="ARBA" id="ARBA00022833"/>
    </source>
</evidence>
<evidence type="ECO:0000256" key="6">
    <source>
        <dbReference type="RuleBase" id="RU003983"/>
    </source>
</evidence>
<dbReference type="PANTHER" id="PTHR22726:SF1">
    <property type="entry name" value="METALLOENDOPEPTIDASE OMA1, MITOCHONDRIAL"/>
    <property type="match status" value="1"/>
</dbReference>
<dbReference type="Gene3D" id="3.30.2010.10">
    <property type="entry name" value="Metalloproteases ('zincins'), catalytic domain"/>
    <property type="match status" value="1"/>
</dbReference>
<evidence type="ECO:0000256" key="7">
    <source>
        <dbReference type="SAM" id="Phobius"/>
    </source>
</evidence>
<dbReference type="InterPro" id="IPR051156">
    <property type="entry name" value="Mito/Outer_Membr_Metalloprot"/>
</dbReference>
<reference evidence="10 11" key="1">
    <citation type="submission" date="2023-04" db="EMBL/GenBank/DDBJ databases">
        <title>Marinoamorphus aggregata gen. nov., sp. Nov., isolate from tissue of brittle star Ophioplocus japonicus.</title>
        <authorList>
            <person name="Kawano K."/>
            <person name="Sawayama S."/>
            <person name="Nakagawa S."/>
        </authorList>
    </citation>
    <scope>NUCLEOTIDE SEQUENCE [LARGE SCALE GENOMIC DNA]</scope>
    <source>
        <strain evidence="10 11">NKW23</strain>
    </source>
</reference>
<dbReference type="PANTHER" id="PTHR22726">
    <property type="entry name" value="METALLOENDOPEPTIDASE OMA1"/>
    <property type="match status" value="1"/>
</dbReference>
<keyword evidence="7" id="KW-0812">Transmembrane</keyword>
<evidence type="ECO:0000313" key="11">
    <source>
        <dbReference type="Proteomes" id="UP001239909"/>
    </source>
</evidence>
<dbReference type="InterPro" id="IPR001915">
    <property type="entry name" value="Peptidase_M48"/>
</dbReference>
<keyword evidence="5 6" id="KW-0482">Metalloprotease</keyword>
<evidence type="ECO:0000256" key="1">
    <source>
        <dbReference type="ARBA" id="ARBA00022670"/>
    </source>
</evidence>
<evidence type="ECO:0000256" key="5">
    <source>
        <dbReference type="ARBA" id="ARBA00023049"/>
    </source>
</evidence>
<feature type="transmembrane region" description="Helical" evidence="7">
    <location>
        <begin position="108"/>
        <end position="131"/>
    </location>
</feature>
<sequence length="382" mass="40303">MTALAKYARLEAPGRFFDGISSRPLEVMVSFGARSLVIMGFDGVAVAHWPLATLKAMSDRGDRAVQLAPDLQSDERLVIEEPEMIRAIEAVCPGLRRKPADRRGISRAVLWGGGALAAVLLLVFVILPGLASQLAVLIPPERERQLGDTLVLQVRDLLSLGEGEHDFCTEPAGLAALAAMVARLEAAAPALPADLEVIVLDHPLTNAFAAPGGRIVIFRGLIDDAETPEEVAGVLAHEIGHVLYRDPTVGVLRSAGTAGVFGLLVGDVFGAAIVVAGSEALLNARYQREAEARADATALAILREAGLPATPLSAFFRRLSQRYGKSNAMLGYFASHPALGDRAEAAEQGDSLDGSAFDPVLDDAGWIALGQICSRTAETPPE</sequence>
<dbReference type="CDD" id="cd07332">
    <property type="entry name" value="M48C_Oma1_like"/>
    <property type="match status" value="1"/>
</dbReference>
<proteinExistence type="inferred from homology"/>
<dbReference type="InterPro" id="IPR055518">
    <property type="entry name" value="DUF7092"/>
</dbReference>
<dbReference type="RefSeq" id="WP_285671322.1">
    <property type="nucleotide sequence ID" value="NZ_BSYI01000011.1"/>
</dbReference>
<dbReference type="Pfam" id="PF01435">
    <property type="entry name" value="Peptidase_M48"/>
    <property type="match status" value="1"/>
</dbReference>
<evidence type="ECO:0000256" key="3">
    <source>
        <dbReference type="ARBA" id="ARBA00022801"/>
    </source>
</evidence>
<comment type="caution">
    <text evidence="10">The sequence shown here is derived from an EMBL/GenBank/DDBJ whole genome shotgun (WGS) entry which is preliminary data.</text>
</comment>
<keyword evidence="1 6" id="KW-0645">Protease</keyword>
<evidence type="ECO:0000256" key="2">
    <source>
        <dbReference type="ARBA" id="ARBA00022723"/>
    </source>
</evidence>
<evidence type="ECO:0000313" key="10">
    <source>
        <dbReference type="EMBL" id="GMG82539.1"/>
    </source>
</evidence>
<dbReference type="Pfam" id="PF23368">
    <property type="entry name" value="DUF7092"/>
    <property type="match status" value="1"/>
</dbReference>
<protein>
    <submittedName>
        <fullName evidence="10">M48 family metallopeptidase</fullName>
    </submittedName>
</protein>
<dbReference type="EMBL" id="BSYI01000011">
    <property type="protein sequence ID" value="GMG82539.1"/>
    <property type="molecule type" value="Genomic_DNA"/>
</dbReference>
<keyword evidence="11" id="KW-1185">Reference proteome</keyword>
<feature type="domain" description="Peptidase M48" evidence="8">
    <location>
        <begin position="180"/>
        <end position="347"/>
    </location>
</feature>
<organism evidence="10 11">
    <name type="scientific">Paralimibaculum aggregatum</name>
    <dbReference type="NCBI Taxonomy" id="3036245"/>
    <lineage>
        <taxon>Bacteria</taxon>
        <taxon>Pseudomonadati</taxon>
        <taxon>Pseudomonadota</taxon>
        <taxon>Alphaproteobacteria</taxon>
        <taxon>Rhodobacterales</taxon>
        <taxon>Paracoccaceae</taxon>
        <taxon>Paralimibaculum</taxon>
    </lineage>
</organism>
<keyword evidence="2" id="KW-0479">Metal-binding</keyword>
<keyword evidence="3 6" id="KW-0378">Hydrolase</keyword>
<keyword evidence="4 6" id="KW-0862">Zinc</keyword>
<evidence type="ECO:0000259" key="8">
    <source>
        <dbReference type="Pfam" id="PF01435"/>
    </source>
</evidence>
<keyword evidence="7" id="KW-0472">Membrane</keyword>
<gene>
    <name evidence="10" type="ORF">LNKW23_17520</name>
</gene>
<comment type="similarity">
    <text evidence="6">Belongs to the peptidase M48 family.</text>
</comment>
<feature type="domain" description="DUF7092" evidence="9">
    <location>
        <begin position="12"/>
        <end position="88"/>
    </location>
</feature>
<evidence type="ECO:0000259" key="9">
    <source>
        <dbReference type="Pfam" id="PF23368"/>
    </source>
</evidence>
<accession>A0ABQ6LK32</accession>
<keyword evidence="7" id="KW-1133">Transmembrane helix</keyword>